<gene>
    <name evidence="6" type="primary">cti6</name>
    <name evidence="6" type="ORF">SOMG_00156</name>
</gene>
<dbReference type="KEGG" id="som:SOMG_00156"/>
<dbReference type="GO" id="GO:0061186">
    <property type="term" value="P:negative regulation of silent mating-type cassette heterochromatin formation"/>
    <property type="evidence" value="ECO:0007669"/>
    <property type="project" value="TreeGrafter"/>
</dbReference>
<feature type="compositionally biased region" description="Polar residues" evidence="4">
    <location>
        <begin position="126"/>
        <end position="136"/>
    </location>
</feature>
<dbReference type="InterPro" id="IPR013083">
    <property type="entry name" value="Znf_RING/FYVE/PHD"/>
</dbReference>
<feature type="compositionally biased region" description="Acidic residues" evidence="4">
    <location>
        <begin position="220"/>
        <end position="238"/>
    </location>
</feature>
<dbReference type="EMBL" id="CP115611">
    <property type="protein sequence ID" value="WBW72546.1"/>
    <property type="molecule type" value="Genomic_DNA"/>
</dbReference>
<feature type="compositionally biased region" description="Low complexity" evidence="4">
    <location>
        <begin position="308"/>
        <end position="322"/>
    </location>
</feature>
<dbReference type="GO" id="GO:0008270">
    <property type="term" value="F:zinc ion binding"/>
    <property type="evidence" value="ECO:0007669"/>
    <property type="project" value="UniProtKB-KW"/>
</dbReference>
<keyword evidence="3" id="KW-0862">Zinc</keyword>
<evidence type="ECO:0000313" key="6">
    <source>
        <dbReference type="EMBL" id="WBW72546.1"/>
    </source>
</evidence>
<dbReference type="GO" id="GO:0061188">
    <property type="term" value="P:negative regulation of rDNA heterochromatin formation"/>
    <property type="evidence" value="ECO:0007669"/>
    <property type="project" value="TreeGrafter"/>
</dbReference>
<dbReference type="InterPro" id="IPR011011">
    <property type="entry name" value="Znf_FYVE_PHD"/>
</dbReference>
<organism evidence="6 7">
    <name type="scientific">Schizosaccharomyces osmophilus</name>
    <dbReference type="NCBI Taxonomy" id="2545709"/>
    <lineage>
        <taxon>Eukaryota</taxon>
        <taxon>Fungi</taxon>
        <taxon>Dikarya</taxon>
        <taxon>Ascomycota</taxon>
        <taxon>Taphrinomycotina</taxon>
        <taxon>Schizosaccharomycetes</taxon>
        <taxon>Schizosaccharomycetales</taxon>
        <taxon>Schizosaccharomycetaceae</taxon>
        <taxon>Schizosaccharomyces</taxon>
    </lineage>
</organism>
<dbReference type="InterPro" id="IPR019786">
    <property type="entry name" value="Zinc_finger_PHD-type_CS"/>
</dbReference>
<keyword evidence="1" id="KW-0479">Metal-binding</keyword>
<dbReference type="PANTHER" id="PTHR47793">
    <property type="entry name" value="HISTONE DEACETYLASE COMPLEX SUBUNIT CTI6"/>
    <property type="match status" value="1"/>
</dbReference>
<accession>A0AAE9WBS2</accession>
<keyword evidence="2" id="KW-0863">Zinc-finger</keyword>
<name>A0AAE9WBS2_9SCHI</name>
<dbReference type="PANTHER" id="PTHR47793:SF1">
    <property type="entry name" value="HISTONE DEACETYLASE COMPLEX SUBUNIT CTI6"/>
    <property type="match status" value="1"/>
</dbReference>
<dbReference type="InterPro" id="IPR001965">
    <property type="entry name" value="Znf_PHD"/>
</dbReference>
<sequence length="467" mass="52297">MPRTSSKKVENNKERKNNSKHENENSVNATNGSISEEENESSKGSEITRCVCGIEDNDDDSSDGGLYIQCDQCSVWQHGHCVGFQEESDVPDVYYCELCRPELHKLYQRGRGPKQSKYMGLVGEQKPQQSESSDASPPSPVVRRQIPKQRLTMNSRDAALDYEEYLTIAKEQSLLNRRSRGLSKSASPVQASVSEEALPVKETPKEQEPGLEQEQGHGPEEEEEEEDQEQEQNQEQEQEQGRGHGRGQEEKRKEQEETSREEGQEPEPGKIYKDESIPINTITTEEKVEEEKNLESEPVKEEPESTLPSPTSVQSTQASSTAGRGGGRKSKREAPVDHEKGSLSPSITGQRGPKNRKTGSRKGKSSGFSANGHRSAPNHAEGEQTTEASTKQKGLHPRITITEMRRRVATMLEYIGHIQVEMASQSANAIAVSQMTKEISEDEKETLRQVDNLTRELLHWEQRFGKT</sequence>
<dbReference type="SUPFAM" id="SSF57903">
    <property type="entry name" value="FYVE/PHD zinc finger"/>
    <property type="match status" value="1"/>
</dbReference>
<dbReference type="Proteomes" id="UP001212411">
    <property type="component" value="Chromosome 1"/>
</dbReference>
<keyword evidence="7" id="KW-1185">Reference proteome</keyword>
<feature type="compositionally biased region" description="Basic and acidic residues" evidence="4">
    <location>
        <begin position="7"/>
        <end position="24"/>
    </location>
</feature>
<feature type="compositionally biased region" description="Low complexity" evidence="4">
    <location>
        <begin position="25"/>
        <end position="34"/>
    </location>
</feature>
<dbReference type="SMART" id="SM00249">
    <property type="entry name" value="PHD"/>
    <property type="match status" value="1"/>
</dbReference>
<reference evidence="6 7" key="1">
    <citation type="journal article" date="2023" name="G3 (Bethesda)">
        <title>A high-quality reference genome for the fission yeast Schizosaccharomyces osmophilus.</title>
        <authorList>
            <person name="Jia G.S."/>
            <person name="Zhang W.C."/>
            <person name="Liang Y."/>
            <person name="Liu X.H."/>
            <person name="Rhind N."/>
            <person name="Pidoux A."/>
            <person name="Brysch-Herzberg M."/>
            <person name="Du L.L."/>
        </authorList>
    </citation>
    <scope>NUCLEOTIDE SEQUENCE [LARGE SCALE GENOMIC DNA]</scope>
    <source>
        <strain evidence="6 7">CBS 15793</strain>
    </source>
</reference>
<evidence type="ECO:0000256" key="2">
    <source>
        <dbReference type="ARBA" id="ARBA00022771"/>
    </source>
</evidence>
<evidence type="ECO:0000256" key="4">
    <source>
        <dbReference type="SAM" id="MobiDB-lite"/>
    </source>
</evidence>
<feature type="compositionally biased region" description="Polar residues" evidence="4">
    <location>
        <begin position="182"/>
        <end position="193"/>
    </location>
</feature>
<dbReference type="AlphaFoldDB" id="A0AAE9WBS2"/>
<dbReference type="GO" id="GO:0070210">
    <property type="term" value="C:Rpd3L-Expanded complex"/>
    <property type="evidence" value="ECO:0007669"/>
    <property type="project" value="TreeGrafter"/>
</dbReference>
<feature type="compositionally biased region" description="Basic and acidic residues" evidence="4">
    <location>
        <begin position="332"/>
        <end position="341"/>
    </location>
</feature>
<feature type="domain" description="Zinc finger PHD-type" evidence="5">
    <location>
        <begin position="49"/>
        <end position="100"/>
    </location>
</feature>
<feature type="region of interest" description="Disordered" evidence="4">
    <location>
        <begin position="109"/>
        <end position="158"/>
    </location>
</feature>
<feature type="region of interest" description="Disordered" evidence="4">
    <location>
        <begin position="1"/>
        <end position="47"/>
    </location>
</feature>
<feature type="compositionally biased region" description="Basic and acidic residues" evidence="4">
    <location>
        <begin position="284"/>
        <end position="303"/>
    </location>
</feature>
<feature type="region of interest" description="Disordered" evidence="4">
    <location>
        <begin position="172"/>
        <end position="398"/>
    </location>
</feature>
<evidence type="ECO:0000313" key="7">
    <source>
        <dbReference type="Proteomes" id="UP001212411"/>
    </source>
</evidence>
<feature type="compositionally biased region" description="Polar residues" evidence="4">
    <location>
        <begin position="383"/>
        <end position="392"/>
    </location>
</feature>
<dbReference type="GO" id="GO:0033698">
    <property type="term" value="C:Rpd3L complex"/>
    <property type="evidence" value="ECO:0007669"/>
    <property type="project" value="TreeGrafter"/>
</dbReference>
<evidence type="ECO:0000259" key="5">
    <source>
        <dbReference type="SMART" id="SM00249"/>
    </source>
</evidence>
<feature type="compositionally biased region" description="Basic and acidic residues" evidence="4">
    <location>
        <begin position="198"/>
        <end position="219"/>
    </location>
</feature>
<feature type="compositionally biased region" description="Basic residues" evidence="4">
    <location>
        <begin position="353"/>
        <end position="364"/>
    </location>
</feature>
<dbReference type="InterPro" id="IPR053051">
    <property type="entry name" value="HDAC_complex_subunit"/>
</dbReference>
<protein>
    <submittedName>
        <fullName evidence="6">Histone deacetylase complex PHD finger subunit Cti6</fullName>
    </submittedName>
</protein>
<evidence type="ECO:0000256" key="1">
    <source>
        <dbReference type="ARBA" id="ARBA00022723"/>
    </source>
</evidence>
<dbReference type="RefSeq" id="XP_056036789.1">
    <property type="nucleotide sequence ID" value="XM_056178953.1"/>
</dbReference>
<feature type="compositionally biased region" description="Basic and acidic residues" evidence="4">
    <location>
        <begin position="239"/>
        <end position="276"/>
    </location>
</feature>
<proteinExistence type="predicted"/>
<dbReference type="GeneID" id="80873642"/>
<dbReference type="Pfam" id="PF20826">
    <property type="entry name" value="PHD_5"/>
    <property type="match status" value="1"/>
</dbReference>
<dbReference type="PROSITE" id="PS01359">
    <property type="entry name" value="ZF_PHD_1"/>
    <property type="match status" value="1"/>
</dbReference>
<evidence type="ECO:0000256" key="3">
    <source>
        <dbReference type="ARBA" id="ARBA00022833"/>
    </source>
</evidence>
<dbReference type="Gene3D" id="3.30.40.10">
    <property type="entry name" value="Zinc/RING finger domain, C3HC4 (zinc finger)"/>
    <property type="match status" value="1"/>
</dbReference>